<dbReference type="InterPro" id="IPR018705">
    <property type="entry name" value="DUF2134_membrane"/>
</dbReference>
<evidence type="ECO:0000313" key="4">
    <source>
        <dbReference type="EMBL" id="MCT9813083.1"/>
    </source>
</evidence>
<evidence type="ECO:0000313" key="5">
    <source>
        <dbReference type="Proteomes" id="UP001525968"/>
    </source>
</evidence>
<dbReference type="InterPro" id="IPR028087">
    <property type="entry name" value="Tad_N"/>
</dbReference>
<organism evidence="4 5">
    <name type="scientific">Acidovorax bellezanensis</name>
    <dbReference type="NCBI Taxonomy" id="2976702"/>
    <lineage>
        <taxon>Bacteria</taxon>
        <taxon>Pseudomonadati</taxon>
        <taxon>Pseudomonadota</taxon>
        <taxon>Betaproteobacteria</taxon>
        <taxon>Burkholderiales</taxon>
        <taxon>Comamonadaceae</taxon>
        <taxon>Acidovorax</taxon>
    </lineage>
</organism>
<gene>
    <name evidence="4" type="ORF">N0K08_20840</name>
</gene>
<proteinExistence type="predicted"/>
<keyword evidence="1" id="KW-0472">Membrane</keyword>
<keyword evidence="5" id="KW-1185">Reference proteome</keyword>
<evidence type="ECO:0000259" key="2">
    <source>
        <dbReference type="Pfam" id="PF09977"/>
    </source>
</evidence>
<feature type="domain" description="DUF2134" evidence="2">
    <location>
        <begin position="87"/>
        <end position="156"/>
    </location>
</feature>
<feature type="transmembrane region" description="Helical" evidence="1">
    <location>
        <begin position="27"/>
        <end position="49"/>
    </location>
</feature>
<evidence type="ECO:0000259" key="3">
    <source>
        <dbReference type="Pfam" id="PF13400"/>
    </source>
</evidence>
<protein>
    <submittedName>
        <fullName evidence="4">Pilus assembly protein TadG-related protein</fullName>
    </submittedName>
</protein>
<accession>A0ABT2PVA8</accession>
<sequence>MQPIAFKHASRTHSFRRLHPTPQRGSVLIQFAVFLSIIVLVLGVVDLGYSFYAKRDLQRIADLAAIEAVQGIDLPGNSAPCINAGTRSVEANWPAPISPTSKTVVCGEWNSKKYTAPRYFSANITPLNAAQVVLIGESPHFIPGPWSRSIRAEAIAQRSIPTATFQVGSQLLNLNKDAPLGKLLTLIGLDANKLTVLDANGLANAKISPSGLLKALGIDLGIDGLAALTPQQIAQVSNLTLLQVLNASLDVISDDTLKADLRAAIDVIKDLKIEGVKLLDSKIPLLGDSSTGTPGIFTFLSLGKTTSPNGAALDAQVAVGAVLNTAIMIAANGHALEIKDTNILNVIKLGLTVVEPPTIASGPIGTMANSAQIRLNLDIDSKGLPVLGDLLDLLGLRIQLPIKIDSVSADATLTATYCPDPDRDNQPSIDLGVDSRVAKIIIGHPELSPTDPKNLLIKTPLSLNVRGPITTTVLATRNETMNLIDEESLWTKVNPLLLGDTLGALSDTIFKLLGGLFSPPSLGSSWQGSSLDGSAQQAQDAQIAMLAKAYLEKTQVNGFYNVPAVIDLMVKGSGTPGSEGYIGTLVKSDFLFDNAIPTSCFLVICPPDKWTQGHFSEAFKAYTTVPYGLLDALGISTLGNGYTSCAGLLTALLAGNACIEANLKNLLKKQIANVNMTDANALVDSLKNPNSDSVTCSGALCVLLKPILNPIKWLLNGLGEAILSPLLTKVLGLELGRNEVKALDVKCNSAQLVY</sequence>
<dbReference type="Pfam" id="PF09977">
    <property type="entry name" value="Tad_C"/>
    <property type="match status" value="1"/>
</dbReference>
<dbReference type="Proteomes" id="UP001525968">
    <property type="component" value="Unassembled WGS sequence"/>
</dbReference>
<evidence type="ECO:0000256" key="1">
    <source>
        <dbReference type="SAM" id="Phobius"/>
    </source>
</evidence>
<feature type="domain" description="Putative Flp pilus-assembly TadG-like N-terminal" evidence="3">
    <location>
        <begin position="25"/>
        <end position="70"/>
    </location>
</feature>
<dbReference type="EMBL" id="JAODYH010000015">
    <property type="protein sequence ID" value="MCT9813083.1"/>
    <property type="molecule type" value="Genomic_DNA"/>
</dbReference>
<comment type="caution">
    <text evidence="4">The sequence shown here is derived from an EMBL/GenBank/DDBJ whole genome shotgun (WGS) entry which is preliminary data.</text>
</comment>
<dbReference type="Pfam" id="PF13400">
    <property type="entry name" value="Tad"/>
    <property type="match status" value="1"/>
</dbReference>
<dbReference type="RefSeq" id="WP_261502334.1">
    <property type="nucleotide sequence ID" value="NZ_JAODYH010000015.1"/>
</dbReference>
<keyword evidence="1" id="KW-1133">Transmembrane helix</keyword>
<reference evidence="4 5" key="1">
    <citation type="submission" date="2022-09" db="EMBL/GenBank/DDBJ databases">
        <title>Draft genome of isolate Be4.</title>
        <authorList>
            <person name="Sanchez-Castro I."/>
            <person name="Martinez-Rodriguez P."/>
            <person name="Descostes M."/>
            <person name="Merroun M."/>
        </authorList>
    </citation>
    <scope>NUCLEOTIDE SEQUENCE [LARGE SCALE GENOMIC DNA]</scope>
    <source>
        <strain evidence="4 5">Be4</strain>
    </source>
</reference>
<keyword evidence="1" id="KW-0812">Transmembrane</keyword>
<name>A0ABT2PVA8_9BURK</name>